<dbReference type="GO" id="GO:0006310">
    <property type="term" value="P:DNA recombination"/>
    <property type="evidence" value="ECO:0007669"/>
    <property type="project" value="UniProtKB-KW"/>
</dbReference>
<sequence length="339" mass="38305">MQQFVALVQAEFPTCTSASVLTSLTGHSFRRTATNVAHELGLSVDALRTAGGWAPTSTTWRIYAEEELIKTSRTFATQLLQHLPREPVHHQKLLEKLQARTIALDCQPLPFSLSKPGGLYMFYRISENSRASITIRCGGQLGVPPYLPGQISRQLNRAGPERFRLKTKPGELASWYKQVKKACPEYQNNSDNRLDTILFEGALANSAKVPFFGWSLNMKMFYKSAAGGNYVYHDSEYRYILKMKVTEKSSSAPPQVSYEYICGGAILPFGPFLLDGKWRGQYLVKYKSDEYINVINTIRDKCRGNHRPTMYDYRLIGFATKDTIYTTTNGCVQDTLMQS</sequence>
<reference evidence="2 3" key="1">
    <citation type="submission" date="2020-04" db="EMBL/GenBank/DDBJ databases">
        <title>Perkinsus olseni comparative genomics.</title>
        <authorList>
            <person name="Bogema D.R."/>
        </authorList>
    </citation>
    <scope>NUCLEOTIDE SEQUENCE [LARGE SCALE GENOMIC DNA]</scope>
    <source>
        <strain evidence="2">ATCC PRA-205</strain>
    </source>
</reference>
<dbReference type="Proteomes" id="UP000574390">
    <property type="component" value="Unassembled WGS sequence"/>
</dbReference>
<evidence type="ECO:0000313" key="2">
    <source>
        <dbReference type="EMBL" id="KAF4699695.1"/>
    </source>
</evidence>
<comment type="caution">
    <text evidence="2">The sequence shown here is derived from an EMBL/GenBank/DDBJ whole genome shotgun (WGS) entry which is preliminary data.</text>
</comment>
<dbReference type="AlphaFoldDB" id="A0A7J6PUH2"/>
<name>A0A7J6PUH2_PEROL</name>
<gene>
    <name evidence="2" type="ORF">FOZ62_015920</name>
</gene>
<dbReference type="EMBL" id="JABANM010034397">
    <property type="protein sequence ID" value="KAF4699695.1"/>
    <property type="molecule type" value="Genomic_DNA"/>
</dbReference>
<dbReference type="InterPro" id="IPR011010">
    <property type="entry name" value="DNA_brk_join_enz"/>
</dbReference>
<organism evidence="2 3">
    <name type="scientific">Perkinsus olseni</name>
    <name type="common">Perkinsus atlanticus</name>
    <dbReference type="NCBI Taxonomy" id="32597"/>
    <lineage>
        <taxon>Eukaryota</taxon>
        <taxon>Sar</taxon>
        <taxon>Alveolata</taxon>
        <taxon>Perkinsozoa</taxon>
        <taxon>Perkinsea</taxon>
        <taxon>Perkinsida</taxon>
        <taxon>Perkinsidae</taxon>
        <taxon>Perkinsus</taxon>
    </lineage>
</organism>
<protein>
    <submittedName>
        <fullName evidence="2">Uncharacterized protein</fullName>
    </submittedName>
</protein>
<dbReference type="GO" id="GO:0015074">
    <property type="term" value="P:DNA integration"/>
    <property type="evidence" value="ECO:0007669"/>
    <property type="project" value="InterPro"/>
</dbReference>
<dbReference type="SUPFAM" id="SSF56349">
    <property type="entry name" value="DNA breaking-rejoining enzymes"/>
    <property type="match status" value="1"/>
</dbReference>
<accession>A0A7J6PUH2</accession>
<evidence type="ECO:0000256" key="1">
    <source>
        <dbReference type="ARBA" id="ARBA00023172"/>
    </source>
</evidence>
<dbReference type="Gene3D" id="1.10.443.10">
    <property type="entry name" value="Intergrase catalytic core"/>
    <property type="match status" value="1"/>
</dbReference>
<dbReference type="GO" id="GO:0003677">
    <property type="term" value="F:DNA binding"/>
    <property type="evidence" value="ECO:0007669"/>
    <property type="project" value="InterPro"/>
</dbReference>
<evidence type="ECO:0000313" key="3">
    <source>
        <dbReference type="Proteomes" id="UP000574390"/>
    </source>
</evidence>
<keyword evidence="1" id="KW-0233">DNA recombination</keyword>
<dbReference type="InterPro" id="IPR013762">
    <property type="entry name" value="Integrase-like_cat_sf"/>
</dbReference>
<proteinExistence type="predicted"/>